<gene>
    <name evidence="4" type="ORF">BT96DRAFT_1011175</name>
</gene>
<feature type="region of interest" description="Disordered" evidence="2">
    <location>
        <begin position="1"/>
        <end position="25"/>
    </location>
</feature>
<sequence length="771" mass="83867">MSSAHEFSFPRPVSPTKDSSKSNARMLRQFLRNLKSNAHPYSIITTSTALLTRSNSVSNNHDSARHHYVPQTPPSTSPGPRKHSGHRHRYSTSLSLDNIPRPLPVPPSPSSAEPFKLSAPLTLEDLPPNPKLWTPSQLCAYLSTALRVKSGESMQLPPQVARDIAVFVRESKITGKIFLRLDDAVLETYGVNKLWKSALLRASQTLRQNVLKGHIWGFDLERDQSGINFPPAGDDSAIPGDEDEDDDSTPHRRRRSISQPQTTRSRFKSAGGGSTIKSPPLFQTACLPMISYSANRFSTSPDAQSRHSHAGRHRHGRVKGMVDSFERSSSFDEGDPTSAKLLQEIKGMREMDLEQLRKLRRERSGSTSSISSGSFGSSHSPTSSSDDGSEPGVATSPVDSYNVSTITSSRPLPTPPPSAMEPSSSSHAFKEEEPSIEDLLAQQGEPEDVIGSHPNLASTFKTSNHSYAKSIGTFSISKGKGKAKKRGGVYAWEAEAEGPGKATAKRVPSQVPVPASMSSTSSAKDIFGNSEDTSGIIQEESTGSLGSGDNMEFAFPAVPTKTGEGSGTHTPSRPLPEIPLHPSLIPLLEPEDISFEGAEEPKEEETHEEMIRTSIAETTELLQGFKARLGEVERKVDVLEVEVKELEVANAAREERRAKRIAQAKAEEERKAQEEAEVAKATDESQTAFLAEWPPIVRKVLSGLFRFSPSSSSGPQPSSGQPRLFDPKYWKSSPNLDPQTLSQLPPYVLLVGLGVCAVVLRVVAKKLGGRR</sequence>
<evidence type="ECO:0000313" key="5">
    <source>
        <dbReference type="Proteomes" id="UP000799118"/>
    </source>
</evidence>
<dbReference type="Proteomes" id="UP000799118">
    <property type="component" value="Unassembled WGS sequence"/>
</dbReference>
<protein>
    <submittedName>
        <fullName evidence="4">Uncharacterized protein</fullName>
    </submittedName>
</protein>
<evidence type="ECO:0000313" key="4">
    <source>
        <dbReference type="EMBL" id="KAE9411341.1"/>
    </source>
</evidence>
<keyword evidence="3" id="KW-0812">Transmembrane</keyword>
<feature type="region of interest" description="Disordered" evidence="2">
    <location>
        <begin position="297"/>
        <end position="320"/>
    </location>
</feature>
<evidence type="ECO:0000256" key="2">
    <source>
        <dbReference type="SAM" id="MobiDB-lite"/>
    </source>
</evidence>
<dbReference type="AlphaFoldDB" id="A0A6A4IL43"/>
<feature type="region of interest" description="Disordered" evidence="2">
    <location>
        <begin position="56"/>
        <end position="113"/>
    </location>
</feature>
<name>A0A6A4IL43_9AGAR</name>
<keyword evidence="3" id="KW-0472">Membrane</keyword>
<organism evidence="4 5">
    <name type="scientific">Gymnopus androsaceus JB14</name>
    <dbReference type="NCBI Taxonomy" id="1447944"/>
    <lineage>
        <taxon>Eukaryota</taxon>
        <taxon>Fungi</taxon>
        <taxon>Dikarya</taxon>
        <taxon>Basidiomycota</taxon>
        <taxon>Agaricomycotina</taxon>
        <taxon>Agaricomycetes</taxon>
        <taxon>Agaricomycetidae</taxon>
        <taxon>Agaricales</taxon>
        <taxon>Marasmiineae</taxon>
        <taxon>Omphalotaceae</taxon>
        <taxon>Gymnopus</taxon>
    </lineage>
</organism>
<feature type="coiled-coil region" evidence="1">
    <location>
        <begin position="615"/>
        <end position="684"/>
    </location>
</feature>
<feature type="region of interest" description="Disordered" evidence="2">
    <location>
        <begin position="227"/>
        <end position="280"/>
    </location>
</feature>
<dbReference type="OrthoDB" id="2425321at2759"/>
<keyword evidence="3" id="KW-1133">Transmembrane helix</keyword>
<proteinExistence type="predicted"/>
<feature type="region of interest" description="Disordered" evidence="2">
    <location>
        <begin position="501"/>
        <end position="530"/>
    </location>
</feature>
<feature type="region of interest" description="Disordered" evidence="2">
    <location>
        <begin position="709"/>
        <end position="729"/>
    </location>
</feature>
<feature type="compositionally biased region" description="Low complexity" evidence="2">
    <location>
        <begin position="365"/>
        <end position="386"/>
    </location>
</feature>
<feature type="compositionally biased region" description="Basic residues" evidence="2">
    <location>
        <begin position="80"/>
        <end position="90"/>
    </location>
</feature>
<accession>A0A6A4IL43</accession>
<feature type="region of interest" description="Disordered" evidence="2">
    <location>
        <begin position="359"/>
        <end position="435"/>
    </location>
</feature>
<feature type="compositionally biased region" description="Low complexity" evidence="2">
    <location>
        <begin position="709"/>
        <end position="724"/>
    </location>
</feature>
<feature type="compositionally biased region" description="Basic residues" evidence="2">
    <location>
        <begin position="306"/>
        <end position="318"/>
    </location>
</feature>
<dbReference type="EMBL" id="ML769383">
    <property type="protein sequence ID" value="KAE9411341.1"/>
    <property type="molecule type" value="Genomic_DNA"/>
</dbReference>
<evidence type="ECO:0000256" key="3">
    <source>
        <dbReference type="SAM" id="Phobius"/>
    </source>
</evidence>
<keyword evidence="5" id="KW-1185">Reference proteome</keyword>
<keyword evidence="1" id="KW-0175">Coiled coil</keyword>
<evidence type="ECO:0000256" key="1">
    <source>
        <dbReference type="SAM" id="Coils"/>
    </source>
</evidence>
<feature type="transmembrane region" description="Helical" evidence="3">
    <location>
        <begin position="744"/>
        <end position="764"/>
    </location>
</feature>
<reference evidence="4" key="1">
    <citation type="journal article" date="2019" name="Environ. Microbiol.">
        <title>Fungal ecological strategies reflected in gene transcription - a case study of two litter decomposers.</title>
        <authorList>
            <person name="Barbi F."/>
            <person name="Kohler A."/>
            <person name="Barry K."/>
            <person name="Baskaran P."/>
            <person name="Daum C."/>
            <person name="Fauchery L."/>
            <person name="Ihrmark K."/>
            <person name="Kuo A."/>
            <person name="LaButti K."/>
            <person name="Lipzen A."/>
            <person name="Morin E."/>
            <person name="Grigoriev I.V."/>
            <person name="Henrissat B."/>
            <person name="Lindahl B."/>
            <person name="Martin F."/>
        </authorList>
    </citation>
    <scope>NUCLEOTIDE SEQUENCE</scope>
    <source>
        <strain evidence="4">JB14</strain>
    </source>
</reference>